<protein>
    <recommendedName>
        <fullName evidence="4">Cystatin domain-containing protein</fullName>
    </recommendedName>
</protein>
<dbReference type="InterPro" id="IPR006525">
    <property type="entry name" value="Cystatin-related_pln"/>
</dbReference>
<dbReference type="OrthoDB" id="1051783at2759"/>
<evidence type="ECO:0000313" key="2">
    <source>
        <dbReference type="EMBL" id="CAA7051538.1"/>
    </source>
</evidence>
<dbReference type="NCBIfam" id="TIGR01638">
    <property type="entry name" value="Atha_cystat_rel"/>
    <property type="match status" value="1"/>
</dbReference>
<reference evidence="2" key="1">
    <citation type="submission" date="2020-01" db="EMBL/GenBank/DDBJ databases">
        <authorList>
            <person name="Mishra B."/>
        </authorList>
    </citation>
    <scope>NUCLEOTIDE SEQUENCE [LARGE SCALE GENOMIC DNA]</scope>
</reference>
<accession>A0A6D2KU94</accession>
<name>A0A6D2KU94_9BRAS</name>
<proteinExistence type="predicted"/>
<gene>
    <name evidence="2" type="ORF">MERR_LOCUS38773</name>
</gene>
<feature type="region of interest" description="Disordered" evidence="1">
    <location>
        <begin position="1"/>
        <end position="26"/>
    </location>
</feature>
<dbReference type="Gene3D" id="3.10.450.10">
    <property type="match status" value="1"/>
</dbReference>
<sequence length="190" mass="21896">MVYSDSSMDSLAADEEEEGHNVRHMYVSRLDSEPEWDVDSYDGREYESDPEVRELFSDDEEYQEYSRSKREAFESKGFVCDPLSRNYPIKDEHMEILVVSENVTVRQLMTDLANLCVKKFNEEKGKTVELVEIVRVIVTGGGTRKAYITFMARESLNGPLVEYQAKVVTYAGNWKPPFPIFCRPTPKPSI</sequence>
<comment type="caution">
    <text evidence="2">The sequence shown here is derived from an EMBL/GenBank/DDBJ whole genome shotgun (WGS) entry which is preliminary data.</text>
</comment>
<dbReference type="Proteomes" id="UP000467841">
    <property type="component" value="Unassembled WGS sequence"/>
</dbReference>
<dbReference type="EMBL" id="CACVBM020001484">
    <property type="protein sequence ID" value="CAA7051538.1"/>
    <property type="molecule type" value="Genomic_DNA"/>
</dbReference>
<evidence type="ECO:0000313" key="3">
    <source>
        <dbReference type="Proteomes" id="UP000467841"/>
    </source>
</evidence>
<dbReference type="PANTHER" id="PTHR31228:SF40">
    <property type="entry name" value="CYSTATIN_MONELLIN SUPERFAMILY PROTEIN"/>
    <property type="match status" value="1"/>
</dbReference>
<organism evidence="2 3">
    <name type="scientific">Microthlaspi erraticum</name>
    <dbReference type="NCBI Taxonomy" id="1685480"/>
    <lineage>
        <taxon>Eukaryota</taxon>
        <taxon>Viridiplantae</taxon>
        <taxon>Streptophyta</taxon>
        <taxon>Embryophyta</taxon>
        <taxon>Tracheophyta</taxon>
        <taxon>Spermatophyta</taxon>
        <taxon>Magnoliopsida</taxon>
        <taxon>eudicotyledons</taxon>
        <taxon>Gunneridae</taxon>
        <taxon>Pentapetalae</taxon>
        <taxon>rosids</taxon>
        <taxon>malvids</taxon>
        <taxon>Brassicales</taxon>
        <taxon>Brassicaceae</taxon>
        <taxon>Coluteocarpeae</taxon>
        <taxon>Microthlaspi</taxon>
    </lineage>
</organism>
<dbReference type="AlphaFoldDB" id="A0A6D2KU94"/>
<evidence type="ECO:0000256" key="1">
    <source>
        <dbReference type="SAM" id="MobiDB-lite"/>
    </source>
</evidence>
<evidence type="ECO:0008006" key="4">
    <source>
        <dbReference type="Google" id="ProtNLM"/>
    </source>
</evidence>
<keyword evidence="3" id="KW-1185">Reference proteome</keyword>
<dbReference type="PANTHER" id="PTHR31228">
    <property type="entry name" value="CYSTATIN/MONELLIN SUPERFAMILY PROTEIN"/>
    <property type="match status" value="1"/>
</dbReference>